<dbReference type="Gene3D" id="1.10.10.2150">
    <property type="entry name" value="Ribosomal RNA-processing protein 8, N-terminal domain"/>
    <property type="match status" value="1"/>
</dbReference>
<evidence type="ECO:0000256" key="1">
    <source>
        <dbReference type="ARBA" id="ARBA00004604"/>
    </source>
</evidence>
<dbReference type="SUPFAM" id="SSF53335">
    <property type="entry name" value="S-adenosyl-L-methionine-dependent methyltransferases"/>
    <property type="match status" value="1"/>
</dbReference>
<comment type="caution">
    <text evidence="10">The sequence shown here is derived from an EMBL/GenBank/DDBJ whole genome shotgun (WGS) entry which is preliminary data.</text>
</comment>
<feature type="region of interest" description="Disordered" evidence="9">
    <location>
        <begin position="1"/>
        <end position="149"/>
    </location>
</feature>
<evidence type="ECO:0000256" key="7">
    <source>
        <dbReference type="ARBA" id="ARBA00023242"/>
    </source>
</evidence>
<sequence>MDLLDVPAWDSQTPDPEYPTLQLPPRKPHGSAGTAVDMPTAQTATNSPEPSRPKRGKTSSKESGPKPDAVAGLQQDDAHPLKSGKQHDKKILNRQKVEKSQPHMNPAAQAKHSSSRQTAMKNAEDNDAAHSALHQGAQRTKGKKKQGSGLLDQMRAKLSGSHFRWLNEHLYTTTGDAALDFMTSNPSHFDEYHKGFRQQTAQWPARPLDAIITRLQQLPASFKVADFGCGDAELAATVAQPVFSFDLVANAPGVIACNMAHVPLDNGSMDVAVFCLALMGTDYPSFLREAHRVLRPGGTLWIAEVSSRLRSTDDSNKMFVAWELLKVERPVPFAKPDAWPALKACSYKKR</sequence>
<keyword evidence="11" id="KW-1185">Reference proteome</keyword>
<comment type="subcellular location">
    <subcellularLocation>
        <location evidence="1 8">Nucleus</location>
        <location evidence="1 8">Nucleolus</location>
    </subcellularLocation>
</comment>
<evidence type="ECO:0000256" key="3">
    <source>
        <dbReference type="ARBA" id="ARBA00022552"/>
    </source>
</evidence>
<dbReference type="CDD" id="cd02440">
    <property type="entry name" value="AdoMet_MTases"/>
    <property type="match status" value="1"/>
</dbReference>
<evidence type="ECO:0000313" key="11">
    <source>
        <dbReference type="Proteomes" id="UP001485043"/>
    </source>
</evidence>
<dbReference type="AlphaFoldDB" id="A0AAW1TGK2"/>
<keyword evidence="3 8" id="KW-0698">rRNA processing</keyword>
<keyword evidence="4 8" id="KW-0489">Methyltransferase</keyword>
<dbReference type="PROSITE" id="PS01184">
    <property type="entry name" value="UBIE_2"/>
    <property type="match status" value="1"/>
</dbReference>
<evidence type="ECO:0000256" key="6">
    <source>
        <dbReference type="ARBA" id="ARBA00022691"/>
    </source>
</evidence>
<evidence type="ECO:0000313" key="10">
    <source>
        <dbReference type="EMBL" id="KAK9867631.1"/>
    </source>
</evidence>
<evidence type="ECO:0000256" key="9">
    <source>
        <dbReference type="SAM" id="MobiDB-lite"/>
    </source>
</evidence>
<dbReference type="InterPro" id="IPR023576">
    <property type="entry name" value="UbiE/COQ5_MeTrFase_CS"/>
</dbReference>
<gene>
    <name evidence="10" type="ORF">WJX84_011705</name>
</gene>
<dbReference type="Pfam" id="PF05148">
    <property type="entry name" value="Methyltransf_8"/>
    <property type="match status" value="1"/>
</dbReference>
<dbReference type="GO" id="GO:0006364">
    <property type="term" value="P:rRNA processing"/>
    <property type="evidence" value="ECO:0007669"/>
    <property type="project" value="UniProtKB-UniRule"/>
</dbReference>
<dbReference type="Proteomes" id="UP001485043">
    <property type="component" value="Unassembled WGS sequence"/>
</dbReference>
<dbReference type="Gene3D" id="3.40.50.150">
    <property type="entry name" value="Vaccinia Virus protein VP39"/>
    <property type="match status" value="1"/>
</dbReference>
<feature type="compositionally biased region" description="Polar residues" evidence="9">
    <location>
        <begin position="40"/>
        <end position="49"/>
    </location>
</feature>
<comment type="function">
    <text evidence="8">Probable methyltransferase required to silence rDNA.</text>
</comment>
<dbReference type="PANTHER" id="PTHR12787:SF0">
    <property type="entry name" value="RIBOSOMAL RNA-PROCESSING PROTEIN 8"/>
    <property type="match status" value="1"/>
</dbReference>
<protein>
    <recommendedName>
        <fullName evidence="8">Ribosomal RNA-processing protein 8</fullName>
        <ecNumber evidence="8">2.1.1.-</ecNumber>
    </recommendedName>
</protein>
<keyword evidence="7 8" id="KW-0539">Nucleus</keyword>
<keyword evidence="6 8" id="KW-0949">S-adenosyl-L-methionine</keyword>
<evidence type="ECO:0000256" key="8">
    <source>
        <dbReference type="RuleBase" id="RU365074"/>
    </source>
</evidence>
<name>A0AAW1TGK2_9CHLO</name>
<evidence type="ECO:0000256" key="5">
    <source>
        <dbReference type="ARBA" id="ARBA00022679"/>
    </source>
</evidence>
<dbReference type="InterPro" id="IPR042036">
    <property type="entry name" value="RRP8_N"/>
</dbReference>
<dbReference type="InterPro" id="IPR007823">
    <property type="entry name" value="RRP8"/>
</dbReference>
<accession>A0AAW1TGK2</accession>
<dbReference type="PANTHER" id="PTHR12787">
    <property type="entry name" value="RIBOSOMAL RNA-PROCESSING PROTEIN 8"/>
    <property type="match status" value="1"/>
</dbReference>
<reference evidence="10 11" key="1">
    <citation type="journal article" date="2024" name="Nat. Commun.">
        <title>Phylogenomics reveals the evolutionary origins of lichenization in chlorophyte algae.</title>
        <authorList>
            <person name="Puginier C."/>
            <person name="Libourel C."/>
            <person name="Otte J."/>
            <person name="Skaloud P."/>
            <person name="Haon M."/>
            <person name="Grisel S."/>
            <person name="Petersen M."/>
            <person name="Berrin J.G."/>
            <person name="Delaux P.M."/>
            <person name="Dal Grande F."/>
            <person name="Keller J."/>
        </authorList>
    </citation>
    <scope>NUCLEOTIDE SEQUENCE [LARGE SCALE GENOMIC DNA]</scope>
    <source>
        <strain evidence="10 11">SAG 2523</strain>
    </source>
</reference>
<dbReference type="EC" id="2.1.1.-" evidence="8"/>
<evidence type="ECO:0000256" key="2">
    <source>
        <dbReference type="ARBA" id="ARBA00006301"/>
    </source>
</evidence>
<comment type="similarity">
    <text evidence="2 8">Belongs to the methyltransferase superfamily. RRP8 family.</text>
</comment>
<evidence type="ECO:0000256" key="4">
    <source>
        <dbReference type="ARBA" id="ARBA00022603"/>
    </source>
</evidence>
<keyword evidence="5 8" id="KW-0808">Transferase</keyword>
<dbReference type="FunFam" id="1.10.10.2150:FF:000001">
    <property type="entry name" value="Ribosomal RNA-processing protein 8"/>
    <property type="match status" value="1"/>
</dbReference>
<feature type="compositionally biased region" description="Polar residues" evidence="9">
    <location>
        <begin position="111"/>
        <end position="120"/>
    </location>
</feature>
<feature type="compositionally biased region" description="Basic and acidic residues" evidence="9">
    <location>
        <begin position="76"/>
        <end position="101"/>
    </location>
</feature>
<dbReference type="InterPro" id="IPR029063">
    <property type="entry name" value="SAM-dependent_MTases_sf"/>
</dbReference>
<proteinExistence type="inferred from homology"/>
<dbReference type="GO" id="GO:0008168">
    <property type="term" value="F:methyltransferase activity"/>
    <property type="evidence" value="ECO:0007669"/>
    <property type="project" value="UniProtKB-KW"/>
</dbReference>
<dbReference type="EMBL" id="JALJOV010000074">
    <property type="protein sequence ID" value="KAK9867631.1"/>
    <property type="molecule type" value="Genomic_DNA"/>
</dbReference>
<dbReference type="GO" id="GO:0032259">
    <property type="term" value="P:methylation"/>
    <property type="evidence" value="ECO:0007669"/>
    <property type="project" value="UniProtKB-KW"/>
</dbReference>
<dbReference type="GO" id="GO:0005730">
    <property type="term" value="C:nucleolus"/>
    <property type="evidence" value="ECO:0007669"/>
    <property type="project" value="UniProtKB-SubCell"/>
</dbReference>
<organism evidence="10 11">
    <name type="scientific">Apatococcus fuscideae</name>
    <dbReference type="NCBI Taxonomy" id="2026836"/>
    <lineage>
        <taxon>Eukaryota</taxon>
        <taxon>Viridiplantae</taxon>
        <taxon>Chlorophyta</taxon>
        <taxon>core chlorophytes</taxon>
        <taxon>Trebouxiophyceae</taxon>
        <taxon>Chlorellales</taxon>
        <taxon>Chlorellaceae</taxon>
        <taxon>Apatococcus</taxon>
    </lineage>
</organism>